<dbReference type="InterPro" id="IPR010347">
    <property type="entry name" value="Tdp1"/>
</dbReference>
<comment type="caution">
    <text evidence="5">The sequence shown here is derived from an EMBL/GenBank/DDBJ whole genome shotgun (WGS) entry which is preliminary data.</text>
</comment>
<dbReference type="InterPro" id="IPR008984">
    <property type="entry name" value="SMAD_FHA_dom_sf"/>
</dbReference>
<dbReference type="InterPro" id="IPR000253">
    <property type="entry name" value="FHA_dom"/>
</dbReference>
<dbReference type="CDD" id="cd09122">
    <property type="entry name" value="PLDc_Tdp1_1"/>
    <property type="match status" value="1"/>
</dbReference>
<dbReference type="GO" id="GO:0006281">
    <property type="term" value="P:DNA repair"/>
    <property type="evidence" value="ECO:0007669"/>
    <property type="project" value="InterPro"/>
</dbReference>
<evidence type="ECO:0000256" key="2">
    <source>
        <dbReference type="PIRSR" id="PIRSR610347-2"/>
    </source>
</evidence>
<feature type="active site" description="Proton donor/acceptor" evidence="1">
    <location>
        <position position="1521"/>
    </location>
</feature>
<accession>A0A9D4UWD7</accession>
<dbReference type="GO" id="GO:0008081">
    <property type="term" value="F:phosphoric diester hydrolase activity"/>
    <property type="evidence" value="ECO:0007669"/>
    <property type="project" value="InterPro"/>
</dbReference>
<protein>
    <recommendedName>
        <fullName evidence="4">FHA domain-containing protein</fullName>
    </recommendedName>
</protein>
<gene>
    <name evidence="5" type="ORF">GOP47_0009257</name>
</gene>
<dbReference type="Gene3D" id="3.30.870.10">
    <property type="entry name" value="Endonuclease Chain A"/>
    <property type="match status" value="2"/>
</dbReference>
<evidence type="ECO:0000313" key="5">
    <source>
        <dbReference type="EMBL" id="KAI5075181.1"/>
    </source>
</evidence>
<evidence type="ECO:0000313" key="6">
    <source>
        <dbReference type="Proteomes" id="UP000886520"/>
    </source>
</evidence>
<name>A0A9D4UWD7_ADICA</name>
<feature type="active site" description="Nucleophile" evidence="1">
    <location>
        <position position="1065"/>
    </location>
</feature>
<feature type="binding site" evidence="2">
    <location>
        <position position="1067"/>
    </location>
    <ligand>
        <name>substrate</name>
    </ligand>
</feature>
<dbReference type="CDD" id="cd00060">
    <property type="entry name" value="FHA"/>
    <property type="match status" value="1"/>
</dbReference>
<dbReference type="GO" id="GO:0005634">
    <property type="term" value="C:nucleus"/>
    <property type="evidence" value="ECO:0007669"/>
    <property type="project" value="InterPro"/>
</dbReference>
<dbReference type="Pfam" id="PF06087">
    <property type="entry name" value="Tyr-DNA_phospho"/>
    <property type="match status" value="2"/>
</dbReference>
<dbReference type="Proteomes" id="UP000886520">
    <property type="component" value="Chromosome 9"/>
</dbReference>
<evidence type="ECO:0000256" key="1">
    <source>
        <dbReference type="PIRSR" id="PIRSR610347-1"/>
    </source>
</evidence>
<dbReference type="SUPFAM" id="SSF56024">
    <property type="entry name" value="Phospholipase D/nuclease"/>
    <property type="match status" value="2"/>
</dbReference>
<proteinExistence type="predicted"/>
<dbReference type="PANTHER" id="PTHR12415">
    <property type="entry name" value="TYROSYL-DNA PHOSPHODIESTERASE 1"/>
    <property type="match status" value="1"/>
</dbReference>
<sequence length="1708" mass="188188">MEGSIAASERRAMPAMEDSYCIRSLSAPMHLSASGEICRRIYLTQGTTLTMGRSKKSCDVTFHDARVSRKHCQLRILPHSNTLLLLDGATLSQNCTDVSHFVENIDIPYVNRLHTLQQMNNMVLGDASQLEQMKNYPEDLRNIQNARKLKRKANVVHHPTGKHSRMENPPWAVRCKPLMKVSGQWKPSLNGIFVNGREFCARVMALVPGDEVSLVGPTEGGKSLDSDCPAAIGFVVEAQPVVEKAKAATSSLSLQLISERTVGDNFSPPDLDCILQDVGNGSSCKLITSKEFSSAKSLPQNQFTGSMNTFQHSTIVIPVDGKHCTNSDTQTGDSSTNHSIKLGSFDLQPAQVNEASSAVDLDHKLLSAFNLVNASIKLRSDLLNCCTAGSSQAVEEQRKLPLLTAEKNVDSTREISTHNNVLAESTMPTVEIAFQFSDSDLEKQVGDSANMKDACFSFEDTVKVGSSPSPQDILLDDSLTKGVEGYNMFVVEKDASVSPVPAPPSRLFDDAGANSSQFTRTLLVSSINHTVTATGVLSQMLDAVLSERSVTNCLPPPATNGDHLEGFVSENPLKEEINILQTLAQERVKDENSVKTEIVSEHSIANDTGLMTVKGGEARWAVMQVNGDLSEGPAGSREDIDVVHYSDNGCNNERLLQEKKSKGESHISDDGNQLELTKDAHVPLHFTDEQKTILKEIRYESSQTDMASSQCTSKVVGSISGNGNFMTVDNLSRTDFEIVSVTKVEGNVKCTNAVSQRDETCAVQKQGVQEKFCSLHAQRDLQCTCILGSRRTEIEAVSVEKVQGIMNSSELVEDKRNETYAVQVPGQQDEICSASVKEHVVNLPIVGRCQSGMKVVDFFKEDVFECTIQGKLEKGLKSPGTESAADKDQVFNTLQLDHGLKHMEIDCDSARSDDGATLETNKDIHRQDSCCTHSHAVNDEVVNTVGSRVKTGGYYLNHLDDVMAGASGQDNTVHLWDLLDLTDDAQALFIATFTYDMDWFLSSSGISHDIPVTVACHNARRCWSKASKDRCEKPYLDWPNVTLVYPPFPRSNAFGSKGQGIGCHHPKIFLVRRSRSLRVIVSSANLTYKQWFHVTNNVWWQDFSCRQTTDFRCLFRGENESKSSASPDFASQLAMFLAALLADVPSEAHWVTDLAAFDFSDADGSLVASVPGLHHPFYQNAPQFLMTLDKEAYYPSLQGDAIVSSFLGVVPTIVTGIKYRFCPSADRNGTRIRCLAAALNDTTAYEGSTMPVLLKRAKFLKADPNAVSVIVTSRANGCSQDLFLQQDLHDAEINTMETDVFDMKQGFIKLGFLTREVASWLAVLCDQGFFSFAACIWPSEALAVASGHHDGAVKLALYVFQGPKFSTLSPTVMTSEERGAFTRLLKSLHNTWGLWRLEKILCRYNWMDSYESDFYVASSSIGTSLDAKFLAAFAAAAGRRANSLVLSQESDPQWGCWTAEQEAANPSISIVFPTVERVRQDNFLHYGLLCFAESAWLRLKSARLLHDAVPHPPEREGFPMHIKVARRTFRDPLSSQPYGWMYCGSHNFSPAAWGRPIWKAADREAATDAGSVLGSSLHICNYELGIVLIEPPPNEDSSRGKKEPDKRGLGRFVLPFKVPPPRYRDDDRPATGKAMMEALMEMRALQLKAAEEDVAVMQSEDVLDEACPVQQEDEAACDADREEARAEQVYVEALWSQIDDEEDQKAKE</sequence>
<dbReference type="SUPFAM" id="SSF49879">
    <property type="entry name" value="SMAD/FHA domain"/>
    <property type="match status" value="1"/>
</dbReference>
<keyword evidence="6" id="KW-1185">Reference proteome</keyword>
<dbReference type="Pfam" id="PF00498">
    <property type="entry name" value="FHA"/>
    <property type="match status" value="1"/>
</dbReference>
<feature type="domain" description="FHA" evidence="4">
    <location>
        <begin position="49"/>
        <end position="103"/>
    </location>
</feature>
<dbReference type="PANTHER" id="PTHR12415:SF3">
    <property type="entry name" value="OS04G0403400 PROTEIN"/>
    <property type="match status" value="1"/>
</dbReference>
<dbReference type="EMBL" id="JABFUD020000009">
    <property type="protein sequence ID" value="KAI5075181.1"/>
    <property type="molecule type" value="Genomic_DNA"/>
</dbReference>
<feature type="site" description="Interaction with DNA" evidence="3">
    <location>
        <position position="1549"/>
    </location>
</feature>
<dbReference type="PROSITE" id="PS50006">
    <property type="entry name" value="FHA_DOMAIN"/>
    <property type="match status" value="1"/>
</dbReference>
<evidence type="ECO:0000256" key="3">
    <source>
        <dbReference type="PIRSR" id="PIRSR610347-3"/>
    </source>
</evidence>
<evidence type="ECO:0000259" key="4">
    <source>
        <dbReference type="PROSITE" id="PS50006"/>
    </source>
</evidence>
<dbReference type="Gene3D" id="2.60.200.20">
    <property type="match status" value="1"/>
</dbReference>
<dbReference type="OrthoDB" id="47785at2759"/>
<reference evidence="5" key="1">
    <citation type="submission" date="2021-01" db="EMBL/GenBank/DDBJ databases">
        <title>Adiantum capillus-veneris genome.</title>
        <authorList>
            <person name="Fang Y."/>
            <person name="Liao Q."/>
        </authorList>
    </citation>
    <scope>NUCLEOTIDE SEQUENCE</scope>
    <source>
        <strain evidence="5">H3</strain>
        <tissue evidence="5">Leaf</tissue>
    </source>
</reference>
<organism evidence="5 6">
    <name type="scientific">Adiantum capillus-veneris</name>
    <name type="common">Maidenhair fern</name>
    <dbReference type="NCBI Taxonomy" id="13818"/>
    <lineage>
        <taxon>Eukaryota</taxon>
        <taxon>Viridiplantae</taxon>
        <taxon>Streptophyta</taxon>
        <taxon>Embryophyta</taxon>
        <taxon>Tracheophyta</taxon>
        <taxon>Polypodiopsida</taxon>
        <taxon>Polypodiidae</taxon>
        <taxon>Polypodiales</taxon>
        <taxon>Pteridineae</taxon>
        <taxon>Pteridaceae</taxon>
        <taxon>Vittarioideae</taxon>
        <taxon>Adiantum</taxon>
    </lineage>
</organism>
<feature type="binding site" evidence="2">
    <location>
        <position position="1523"/>
    </location>
    <ligand>
        <name>substrate</name>
    </ligand>
</feature>